<dbReference type="GO" id="GO:0016020">
    <property type="term" value="C:membrane"/>
    <property type="evidence" value="ECO:0000318"/>
    <property type="project" value="GO_Central"/>
</dbReference>
<keyword evidence="5 7" id="KW-1133">Transmembrane helix</keyword>
<dbReference type="SUPFAM" id="SSF161098">
    <property type="entry name" value="MetI-like"/>
    <property type="match status" value="1"/>
</dbReference>
<evidence type="ECO:0000256" key="5">
    <source>
        <dbReference type="ARBA" id="ARBA00022989"/>
    </source>
</evidence>
<dbReference type="PANTHER" id="PTHR43744">
    <property type="entry name" value="ABC TRANSPORTER PERMEASE PROTEIN MG189-RELATED-RELATED"/>
    <property type="match status" value="1"/>
</dbReference>
<dbReference type="InterPro" id="IPR000515">
    <property type="entry name" value="MetI-like"/>
</dbReference>
<evidence type="ECO:0000313" key="9">
    <source>
        <dbReference type="EMBL" id="ACK41633.1"/>
    </source>
</evidence>
<dbReference type="PATRIC" id="fig|515635.4.peg.328"/>
<dbReference type="RefSeq" id="WP_012582718.1">
    <property type="nucleotide sequence ID" value="NC_011661.1"/>
</dbReference>
<evidence type="ECO:0000256" key="4">
    <source>
        <dbReference type="ARBA" id="ARBA00022692"/>
    </source>
</evidence>
<comment type="similarity">
    <text evidence="7">Belongs to the binding-protein-dependent transport system permease family.</text>
</comment>
<organism evidence="9 10">
    <name type="scientific">Dictyoglomus turgidum (strain DSM 6724 / Z-1310)</name>
    <dbReference type="NCBI Taxonomy" id="515635"/>
    <lineage>
        <taxon>Bacteria</taxon>
        <taxon>Pseudomonadati</taxon>
        <taxon>Dictyoglomota</taxon>
        <taxon>Dictyoglomia</taxon>
        <taxon>Dictyoglomales</taxon>
        <taxon>Dictyoglomaceae</taxon>
        <taxon>Dictyoglomus</taxon>
    </lineage>
</organism>
<proteinExistence type="inferred from homology"/>
<feature type="transmembrane region" description="Helical" evidence="7">
    <location>
        <begin position="108"/>
        <end position="127"/>
    </location>
</feature>
<evidence type="ECO:0000256" key="1">
    <source>
        <dbReference type="ARBA" id="ARBA00004651"/>
    </source>
</evidence>
<keyword evidence="10" id="KW-1185">Reference proteome</keyword>
<dbReference type="STRING" id="515635.Dtur_0311"/>
<dbReference type="EnsemblBacteria" id="ACK41633">
    <property type="protein sequence ID" value="ACK41633"/>
    <property type="gene ID" value="Dtur_0311"/>
</dbReference>
<dbReference type="Pfam" id="PF00528">
    <property type="entry name" value="BPD_transp_1"/>
    <property type="match status" value="1"/>
</dbReference>
<dbReference type="EMBL" id="CP001251">
    <property type="protein sequence ID" value="ACK41633.1"/>
    <property type="molecule type" value="Genomic_DNA"/>
</dbReference>
<dbReference type="FunCoup" id="B8DZ07">
    <property type="interactions" value="58"/>
</dbReference>
<sequence>MKRSLGEKTFDIVNYGLMILLVIITLYPFLYVLAVSLNDPFDTIKGGITIFPRIFTLDNYKEIFNYPSIGRAALISTLRTIIGTIIGVFSTAIVAYVLSRRDFFARKLITTLFVITMYVGGGLVPEYLLIRGLGLMNNFLVYILPGLINPFNLILIRAYIDTLPSELQESAMIDGANDFIIFLKIILPLSLPVLATVALFVAVGHWNSWFDTYLYCGGNKNLTTLQYELQKILANAAASSTTIDYYSNLDPTRTMRVTPQSLRMAMTIITTLPIVLVYPFLQKYFIKGMTLGAIKN</sequence>
<dbReference type="KEGG" id="dtu:Dtur_0311"/>
<evidence type="ECO:0000256" key="2">
    <source>
        <dbReference type="ARBA" id="ARBA00022448"/>
    </source>
</evidence>
<dbReference type="CDD" id="cd06261">
    <property type="entry name" value="TM_PBP2"/>
    <property type="match status" value="1"/>
</dbReference>
<keyword evidence="6 7" id="KW-0472">Membrane</keyword>
<comment type="subcellular location">
    <subcellularLocation>
        <location evidence="1 7">Cell membrane</location>
        <topology evidence="1 7">Multi-pass membrane protein</topology>
    </subcellularLocation>
</comment>
<dbReference type="HOGENOM" id="CLU_016047_1_0_0"/>
<keyword evidence="4 7" id="KW-0812">Transmembrane</keyword>
<dbReference type="InParanoid" id="B8DZ07"/>
<dbReference type="GO" id="GO:0022857">
    <property type="term" value="F:transmembrane transporter activity"/>
    <property type="evidence" value="ECO:0000318"/>
    <property type="project" value="GO_Central"/>
</dbReference>
<evidence type="ECO:0000256" key="7">
    <source>
        <dbReference type="RuleBase" id="RU363032"/>
    </source>
</evidence>
<dbReference type="AlphaFoldDB" id="B8DZ07"/>
<feature type="domain" description="ABC transmembrane type-1" evidence="8">
    <location>
        <begin position="73"/>
        <end position="281"/>
    </location>
</feature>
<dbReference type="Gene3D" id="1.10.3720.10">
    <property type="entry name" value="MetI-like"/>
    <property type="match status" value="1"/>
</dbReference>
<keyword evidence="2 7" id="KW-0813">Transport</keyword>
<feature type="transmembrane region" description="Helical" evidence="7">
    <location>
        <begin position="139"/>
        <end position="160"/>
    </location>
</feature>
<protein>
    <submittedName>
        <fullName evidence="9">Binding-protein-dependent transport systems inner membrane component</fullName>
    </submittedName>
</protein>
<dbReference type="PANTHER" id="PTHR43744:SF9">
    <property type="entry name" value="POLYGALACTURONAN_RHAMNOGALACTURONAN TRANSPORT SYSTEM PERMEASE PROTEIN YTCP"/>
    <property type="match status" value="1"/>
</dbReference>
<feature type="transmembrane region" description="Helical" evidence="7">
    <location>
        <begin position="72"/>
        <end position="96"/>
    </location>
</feature>
<gene>
    <name evidence="9" type="ordered locus">Dtur_0311</name>
</gene>
<dbReference type="PROSITE" id="PS50928">
    <property type="entry name" value="ABC_TM1"/>
    <property type="match status" value="1"/>
</dbReference>
<evidence type="ECO:0000256" key="3">
    <source>
        <dbReference type="ARBA" id="ARBA00022475"/>
    </source>
</evidence>
<name>B8DZ07_DICTD</name>
<dbReference type="GO" id="GO:0005886">
    <property type="term" value="C:plasma membrane"/>
    <property type="evidence" value="ECO:0007669"/>
    <property type="project" value="UniProtKB-SubCell"/>
</dbReference>
<accession>B8DZ07</accession>
<feature type="transmembrane region" description="Helical" evidence="7">
    <location>
        <begin position="181"/>
        <end position="203"/>
    </location>
</feature>
<evidence type="ECO:0000256" key="6">
    <source>
        <dbReference type="ARBA" id="ARBA00023136"/>
    </source>
</evidence>
<feature type="transmembrane region" description="Helical" evidence="7">
    <location>
        <begin position="12"/>
        <end position="34"/>
    </location>
</feature>
<reference evidence="10" key="1">
    <citation type="journal article" date="2016" name="Front. Microbiol.">
        <title>The complete genome sequence of hyperthermophile Dictyoglomus turgidum DSM 6724 reveals a specialized carbohydrate fermentor.</title>
        <authorList>
            <person name="Brumm P.J."/>
            <person name="Gowda K."/>
            <person name="Robb F.T."/>
            <person name="Mead D.A."/>
        </authorList>
    </citation>
    <scope>NUCLEOTIDE SEQUENCE [LARGE SCALE GENOMIC DNA]</scope>
    <source>
        <strain evidence="10">DSM 6724 / Z-1310</strain>
    </source>
</reference>
<evidence type="ECO:0000259" key="8">
    <source>
        <dbReference type="PROSITE" id="PS50928"/>
    </source>
</evidence>
<dbReference type="Proteomes" id="UP000007719">
    <property type="component" value="Chromosome"/>
</dbReference>
<dbReference type="eggNOG" id="COG0395">
    <property type="taxonomic scope" value="Bacteria"/>
</dbReference>
<dbReference type="InterPro" id="IPR035906">
    <property type="entry name" value="MetI-like_sf"/>
</dbReference>
<evidence type="ECO:0000313" key="10">
    <source>
        <dbReference type="Proteomes" id="UP000007719"/>
    </source>
</evidence>
<feature type="transmembrane region" description="Helical" evidence="7">
    <location>
        <begin position="262"/>
        <end position="281"/>
    </location>
</feature>
<keyword evidence="3" id="KW-1003">Cell membrane</keyword>
<dbReference type="OrthoDB" id="157184at2"/>